<name>L8WVN2_THACA</name>
<dbReference type="HOGENOM" id="CLU_2887388_0_0_1"/>
<dbReference type="Proteomes" id="UP000011668">
    <property type="component" value="Unassembled WGS sequence"/>
</dbReference>
<dbReference type="AlphaFoldDB" id="L8WVN2"/>
<evidence type="ECO:0000313" key="2">
    <source>
        <dbReference type="EMBL" id="ELU40862.1"/>
    </source>
</evidence>
<feature type="compositionally biased region" description="Basic residues" evidence="1">
    <location>
        <begin position="1"/>
        <end position="12"/>
    </location>
</feature>
<keyword evidence="3" id="KW-1185">Reference proteome</keyword>
<dbReference type="EMBL" id="AFRT01001298">
    <property type="protein sequence ID" value="ELU40862.1"/>
    <property type="molecule type" value="Genomic_DNA"/>
</dbReference>
<evidence type="ECO:0000313" key="3">
    <source>
        <dbReference type="Proteomes" id="UP000011668"/>
    </source>
</evidence>
<protein>
    <submittedName>
        <fullName evidence="2">Uncharacterized protein</fullName>
    </submittedName>
</protein>
<reference evidence="2 3" key="1">
    <citation type="journal article" date="2013" name="Nat. Commun.">
        <title>The evolution and pathogenic mechanisms of the rice sheath blight pathogen.</title>
        <authorList>
            <person name="Zheng A."/>
            <person name="Lin R."/>
            <person name="Xu L."/>
            <person name="Qin P."/>
            <person name="Tang C."/>
            <person name="Ai P."/>
            <person name="Zhang D."/>
            <person name="Liu Y."/>
            <person name="Sun Z."/>
            <person name="Feng H."/>
            <person name="Wang Y."/>
            <person name="Chen Y."/>
            <person name="Liang X."/>
            <person name="Fu R."/>
            <person name="Li Q."/>
            <person name="Zhang J."/>
            <person name="Yu X."/>
            <person name="Xie Z."/>
            <person name="Ding L."/>
            <person name="Guan P."/>
            <person name="Tang J."/>
            <person name="Liang Y."/>
            <person name="Wang S."/>
            <person name="Deng Q."/>
            <person name="Li S."/>
            <person name="Zhu J."/>
            <person name="Wang L."/>
            <person name="Liu H."/>
            <person name="Li P."/>
        </authorList>
    </citation>
    <scope>NUCLEOTIDE SEQUENCE [LARGE SCALE GENOMIC DNA]</scope>
    <source>
        <strain evidence="3">AG-1 IA</strain>
    </source>
</reference>
<gene>
    <name evidence="2" type="ORF">AG1IA_05115</name>
</gene>
<organism evidence="2 3">
    <name type="scientific">Thanatephorus cucumeris (strain AG1-IA)</name>
    <name type="common">Rice sheath blight fungus</name>
    <name type="synonym">Rhizoctonia solani</name>
    <dbReference type="NCBI Taxonomy" id="983506"/>
    <lineage>
        <taxon>Eukaryota</taxon>
        <taxon>Fungi</taxon>
        <taxon>Dikarya</taxon>
        <taxon>Basidiomycota</taxon>
        <taxon>Agaricomycotina</taxon>
        <taxon>Agaricomycetes</taxon>
        <taxon>Cantharellales</taxon>
        <taxon>Ceratobasidiaceae</taxon>
        <taxon>Rhizoctonia</taxon>
        <taxon>Rhizoctonia solani AG-1</taxon>
    </lineage>
</organism>
<evidence type="ECO:0000256" key="1">
    <source>
        <dbReference type="SAM" id="MobiDB-lite"/>
    </source>
</evidence>
<accession>L8WVN2</accession>
<proteinExistence type="predicted"/>
<feature type="region of interest" description="Disordered" evidence="1">
    <location>
        <begin position="1"/>
        <end position="21"/>
    </location>
</feature>
<comment type="caution">
    <text evidence="2">The sequence shown here is derived from an EMBL/GenBank/DDBJ whole genome shotgun (WGS) entry which is preliminary data.</text>
</comment>
<sequence>MGRCSGHMHAHTSPRERELSMRGGYSRCVCMQSEFDEHKLDRVCEGSMEGAAHWVKVGSWLQR</sequence>